<dbReference type="PROSITE" id="PS51375">
    <property type="entry name" value="PPR"/>
    <property type="match status" value="3"/>
</dbReference>
<evidence type="ECO:0000256" key="1">
    <source>
        <dbReference type="ARBA" id="ARBA00022737"/>
    </source>
</evidence>
<keyword evidence="4" id="KW-1185">Reference proteome</keyword>
<dbReference type="Proteomes" id="UP001237642">
    <property type="component" value="Unassembled WGS sequence"/>
</dbReference>
<proteinExistence type="predicted"/>
<reference evidence="3" key="1">
    <citation type="submission" date="2023-02" db="EMBL/GenBank/DDBJ databases">
        <title>Genome of toxic invasive species Heracleum sosnowskyi carries increased number of genes despite the absence of recent whole-genome duplications.</title>
        <authorList>
            <person name="Schelkunov M."/>
            <person name="Shtratnikova V."/>
            <person name="Makarenko M."/>
            <person name="Klepikova A."/>
            <person name="Omelchenko D."/>
            <person name="Novikova G."/>
            <person name="Obukhova E."/>
            <person name="Bogdanov V."/>
            <person name="Penin A."/>
            <person name="Logacheva M."/>
        </authorList>
    </citation>
    <scope>NUCLEOTIDE SEQUENCE</scope>
    <source>
        <strain evidence="3">Hsosn_3</strain>
        <tissue evidence="3">Leaf</tissue>
    </source>
</reference>
<dbReference type="Pfam" id="PF13041">
    <property type="entry name" value="PPR_2"/>
    <property type="match status" value="2"/>
</dbReference>
<dbReference type="FunFam" id="1.25.40.10:FF:000090">
    <property type="entry name" value="Pentatricopeptide repeat-containing protein, chloroplastic"/>
    <property type="match status" value="1"/>
</dbReference>
<dbReference type="InterPro" id="IPR046848">
    <property type="entry name" value="E_motif"/>
</dbReference>
<feature type="repeat" description="PPR" evidence="2">
    <location>
        <begin position="65"/>
        <end position="99"/>
    </location>
</feature>
<dbReference type="AlphaFoldDB" id="A0AAD8JD87"/>
<dbReference type="NCBIfam" id="TIGR00756">
    <property type="entry name" value="PPR"/>
    <property type="match status" value="4"/>
</dbReference>
<accession>A0AAD8JD87</accession>
<dbReference type="PANTHER" id="PTHR47926">
    <property type="entry name" value="PENTATRICOPEPTIDE REPEAT-CONTAINING PROTEIN"/>
    <property type="match status" value="1"/>
</dbReference>
<feature type="repeat" description="PPR" evidence="2">
    <location>
        <begin position="299"/>
        <end position="333"/>
    </location>
</feature>
<dbReference type="GO" id="GO:0008270">
    <property type="term" value="F:zinc ion binding"/>
    <property type="evidence" value="ECO:0007669"/>
    <property type="project" value="InterPro"/>
</dbReference>
<name>A0AAD8JD87_9APIA</name>
<evidence type="ECO:0000256" key="2">
    <source>
        <dbReference type="PROSITE-ProRule" id="PRU00708"/>
    </source>
</evidence>
<dbReference type="PANTHER" id="PTHR47926:SF418">
    <property type="entry name" value="(WILD MALAYSIAN BANANA) HYPOTHETICAL PROTEIN"/>
    <property type="match status" value="1"/>
</dbReference>
<sequence>MIITHLSKCNDCYKGLIFFKKMMSCCVLPNEYTFSAVLPICGGIGVVCNGEQVHCLILKHGFVLDLFVGNALVGMYGKCGDMRLAMKVFDEMPERNLVSWNSMINGFLWNKMYGDAVGVFKEVVGVKCVGMNEVAFSSVLSACGNLGGLDIGRQVHGFVLKYGLVSLGYVKNSVMDMYVKCGFLEDANKLFRTIEDRDVGMWNVIAMGCVQKGNFGEACKFFWDMRCEGISPDEASFSTVLHAAASIAALEQGSMVHNQVIKTGFGCNLRTVNSLIKMYAKCGCLADAHRVFDECEGKNEVTWTTMISAFQQHGCAYEAIELFKNMLDEGIKPCYFTFVSVLSACSHTGRVDEGFYYFNAMSEQHNVNPGLEHYGCMVDLLSRAGRLGEAKNFAQSMPIEPVAAVWGALLGACNRFGNLEMGVEVAKRLFEIEPDNPVNYVLLSNIYTRNGRVKEASESYCFFPENFEMGIIVRNIKRFHHFQKGLRSCRDDW</sequence>
<protein>
    <submittedName>
        <fullName evidence="3">Tetratricopeptide repeat superfamily protein</fullName>
    </submittedName>
</protein>
<gene>
    <name evidence="3" type="ORF">POM88_001554</name>
</gene>
<dbReference type="Pfam" id="PF01535">
    <property type="entry name" value="PPR"/>
    <property type="match status" value="3"/>
</dbReference>
<evidence type="ECO:0000313" key="3">
    <source>
        <dbReference type="EMBL" id="KAK1401949.1"/>
    </source>
</evidence>
<dbReference type="EMBL" id="JAUIZM010000001">
    <property type="protein sequence ID" value="KAK1401949.1"/>
    <property type="molecule type" value="Genomic_DNA"/>
</dbReference>
<dbReference type="FunFam" id="1.25.40.10:FF:000073">
    <property type="entry name" value="Pentatricopeptide repeat-containing protein chloroplastic"/>
    <property type="match status" value="1"/>
</dbReference>
<evidence type="ECO:0000313" key="4">
    <source>
        <dbReference type="Proteomes" id="UP001237642"/>
    </source>
</evidence>
<dbReference type="InterPro" id="IPR046960">
    <property type="entry name" value="PPR_At4g14850-like_plant"/>
</dbReference>
<feature type="repeat" description="PPR" evidence="2">
    <location>
        <begin position="198"/>
        <end position="232"/>
    </location>
</feature>
<comment type="caution">
    <text evidence="3">The sequence shown here is derived from an EMBL/GenBank/DDBJ whole genome shotgun (WGS) entry which is preliminary data.</text>
</comment>
<dbReference type="InterPro" id="IPR002885">
    <property type="entry name" value="PPR_rpt"/>
</dbReference>
<organism evidence="3 4">
    <name type="scientific">Heracleum sosnowskyi</name>
    <dbReference type="NCBI Taxonomy" id="360622"/>
    <lineage>
        <taxon>Eukaryota</taxon>
        <taxon>Viridiplantae</taxon>
        <taxon>Streptophyta</taxon>
        <taxon>Embryophyta</taxon>
        <taxon>Tracheophyta</taxon>
        <taxon>Spermatophyta</taxon>
        <taxon>Magnoliopsida</taxon>
        <taxon>eudicotyledons</taxon>
        <taxon>Gunneridae</taxon>
        <taxon>Pentapetalae</taxon>
        <taxon>asterids</taxon>
        <taxon>campanulids</taxon>
        <taxon>Apiales</taxon>
        <taxon>Apiaceae</taxon>
        <taxon>Apioideae</taxon>
        <taxon>apioid superclade</taxon>
        <taxon>Tordylieae</taxon>
        <taxon>Tordyliinae</taxon>
        <taxon>Heracleum</taxon>
    </lineage>
</organism>
<dbReference type="SUPFAM" id="SSF48452">
    <property type="entry name" value="TPR-like"/>
    <property type="match status" value="2"/>
</dbReference>
<keyword evidence="1" id="KW-0677">Repeat</keyword>
<dbReference type="FunFam" id="1.25.40.10:FF:000344">
    <property type="entry name" value="Pentatricopeptide repeat-containing protein"/>
    <property type="match status" value="1"/>
</dbReference>
<dbReference type="GO" id="GO:0003729">
    <property type="term" value="F:mRNA binding"/>
    <property type="evidence" value="ECO:0007669"/>
    <property type="project" value="UniProtKB-ARBA"/>
</dbReference>
<dbReference type="Pfam" id="PF20431">
    <property type="entry name" value="E_motif"/>
    <property type="match status" value="1"/>
</dbReference>
<dbReference type="Gene3D" id="1.25.40.10">
    <property type="entry name" value="Tetratricopeptide repeat domain"/>
    <property type="match status" value="4"/>
</dbReference>
<reference evidence="3" key="2">
    <citation type="submission" date="2023-05" db="EMBL/GenBank/DDBJ databases">
        <authorList>
            <person name="Schelkunov M.I."/>
        </authorList>
    </citation>
    <scope>NUCLEOTIDE SEQUENCE</scope>
    <source>
        <strain evidence="3">Hsosn_3</strain>
        <tissue evidence="3">Leaf</tissue>
    </source>
</reference>
<dbReference type="GO" id="GO:0009451">
    <property type="term" value="P:RNA modification"/>
    <property type="evidence" value="ECO:0007669"/>
    <property type="project" value="InterPro"/>
</dbReference>
<dbReference type="InterPro" id="IPR011990">
    <property type="entry name" value="TPR-like_helical_dom_sf"/>
</dbReference>